<gene>
    <name evidence="3" type="ORF">MCOR_11730</name>
</gene>
<dbReference type="Pfam" id="PF14688">
    <property type="entry name" value="DUF4461"/>
    <property type="match status" value="1"/>
</dbReference>
<feature type="domain" description="DUF4461" evidence="2">
    <location>
        <begin position="156"/>
        <end position="463"/>
    </location>
</feature>
<feature type="domain" description="DUF4460" evidence="1">
    <location>
        <begin position="29"/>
        <end position="109"/>
    </location>
</feature>
<evidence type="ECO:0008006" key="5">
    <source>
        <dbReference type="Google" id="ProtNLM"/>
    </source>
</evidence>
<sequence>MKIFSTCLLTAKHDFCKRTTYLEILKIIKRHLTVSETATALRPFYLAVHPDFYGQFPVERKVNEESLKKLHEYITDLHKTGRAKPTDINFYVRGKQEKDKYKYVNMKLLSGDITWIPYRGPATSQIRWDSSYYHFTGKQNPHDEYYQATSKLHTGTLISWLQKKGPDAKRKLESSQNIQEQINELYEELIDFVGLEDINWYSDWEINHYMGCLRSFSRFCHNHPKEVKNILKGRSLVFGNKPGVSLYGEVVLSSADCDTDWMTFLSYVPAYDAVIERLPYMEKRLSELLGNIKIDRRKKKQIMMATEYELILNKILNCLRNCQRDVDRYFHGQDLSHLELVVEEGSAPMTLSTSGKFVTPSSIPGIVLVKFIAENKEKAYMILQDMALQGGMEKMYKKLCKEEFQLLSLKKEENVSPHKMIHCCERLLDDKIFLHSGLNNSKLNIAHYYALMHDGEMTIPWNWTSDIS</sequence>
<organism evidence="3 4">
    <name type="scientific">Mytilus coruscus</name>
    <name type="common">Sea mussel</name>
    <dbReference type="NCBI Taxonomy" id="42192"/>
    <lineage>
        <taxon>Eukaryota</taxon>
        <taxon>Metazoa</taxon>
        <taxon>Spiralia</taxon>
        <taxon>Lophotrochozoa</taxon>
        <taxon>Mollusca</taxon>
        <taxon>Bivalvia</taxon>
        <taxon>Autobranchia</taxon>
        <taxon>Pteriomorphia</taxon>
        <taxon>Mytilida</taxon>
        <taxon>Mytiloidea</taxon>
        <taxon>Mytilidae</taxon>
        <taxon>Mytilinae</taxon>
        <taxon>Mytilus</taxon>
    </lineage>
</organism>
<keyword evidence="4" id="KW-1185">Reference proteome</keyword>
<dbReference type="AlphaFoldDB" id="A0A6J8AVU0"/>
<dbReference type="InterPro" id="IPR028031">
    <property type="entry name" value="DUF4460"/>
</dbReference>
<reference evidence="3 4" key="1">
    <citation type="submission" date="2020-06" db="EMBL/GenBank/DDBJ databases">
        <authorList>
            <person name="Li R."/>
            <person name="Bekaert M."/>
        </authorList>
    </citation>
    <scope>NUCLEOTIDE SEQUENCE [LARGE SCALE GENOMIC DNA]</scope>
    <source>
        <strain evidence="4">wild</strain>
    </source>
</reference>
<dbReference type="InterPro" id="IPR027986">
    <property type="entry name" value="TCAIM"/>
</dbReference>
<evidence type="ECO:0000313" key="3">
    <source>
        <dbReference type="EMBL" id="CAC5374283.1"/>
    </source>
</evidence>
<dbReference type="PANTHER" id="PTHR31596">
    <property type="entry name" value="T-CELL ACTIVATION INHIBITOR, MITOCHONDRIAL"/>
    <property type="match status" value="1"/>
</dbReference>
<dbReference type="EMBL" id="CACVKT020002006">
    <property type="protein sequence ID" value="CAC5374283.1"/>
    <property type="molecule type" value="Genomic_DNA"/>
</dbReference>
<dbReference type="GO" id="GO:0005739">
    <property type="term" value="C:mitochondrion"/>
    <property type="evidence" value="ECO:0007669"/>
    <property type="project" value="TreeGrafter"/>
</dbReference>
<name>A0A6J8AVU0_MYTCO</name>
<dbReference type="Proteomes" id="UP000507470">
    <property type="component" value="Unassembled WGS sequence"/>
</dbReference>
<evidence type="ECO:0000259" key="2">
    <source>
        <dbReference type="Pfam" id="PF14688"/>
    </source>
</evidence>
<accession>A0A6J8AVU0</accession>
<proteinExistence type="predicted"/>
<dbReference type="PANTHER" id="PTHR31596:SF1">
    <property type="entry name" value="T-CELL ACTIVATION INHIBITOR, MITOCHONDRIAL"/>
    <property type="match status" value="1"/>
</dbReference>
<dbReference type="InterPro" id="IPR027989">
    <property type="entry name" value="DUF4461"/>
</dbReference>
<evidence type="ECO:0000313" key="4">
    <source>
        <dbReference type="Proteomes" id="UP000507470"/>
    </source>
</evidence>
<dbReference type="Pfam" id="PF14687">
    <property type="entry name" value="DUF4460"/>
    <property type="match status" value="1"/>
</dbReference>
<dbReference type="OrthoDB" id="4238at2759"/>
<evidence type="ECO:0000259" key="1">
    <source>
        <dbReference type="Pfam" id="PF14687"/>
    </source>
</evidence>
<protein>
    <recommendedName>
        <fullName evidence="5">T-cell activation inhibitor, mitochondrial</fullName>
    </recommendedName>
</protein>